<protein>
    <submittedName>
        <fullName evidence="1">Uncharacterized protein</fullName>
    </submittedName>
</protein>
<evidence type="ECO:0000313" key="2">
    <source>
        <dbReference type="Proteomes" id="UP000501705"/>
    </source>
</evidence>
<reference evidence="1 2" key="1">
    <citation type="journal article" date="2019" name="ACS Chem. Biol.">
        <title>Identification and Mobilization of a Cryptic Antibiotic Biosynthesis Gene Locus from a Human-Pathogenic Nocardia Isolate.</title>
        <authorList>
            <person name="Herisse M."/>
            <person name="Ishida K."/>
            <person name="Porter J.L."/>
            <person name="Howden B."/>
            <person name="Hertweck C."/>
            <person name="Stinear T.P."/>
            <person name="Pidot S.J."/>
        </authorList>
    </citation>
    <scope>NUCLEOTIDE SEQUENCE [LARGE SCALE GENOMIC DNA]</scope>
    <source>
        <strain evidence="1 2">AUSMDU00024985</strain>
    </source>
</reference>
<dbReference type="EMBL" id="CP046171">
    <property type="protein sequence ID" value="QIS02194.1"/>
    <property type="molecule type" value="Genomic_DNA"/>
</dbReference>
<accession>A0A6G9XMQ0</accession>
<dbReference type="Proteomes" id="UP000501705">
    <property type="component" value="Chromosome"/>
</dbReference>
<proteinExistence type="predicted"/>
<organism evidence="1 2">
    <name type="scientific">Nocardia brasiliensis</name>
    <dbReference type="NCBI Taxonomy" id="37326"/>
    <lineage>
        <taxon>Bacteria</taxon>
        <taxon>Bacillati</taxon>
        <taxon>Actinomycetota</taxon>
        <taxon>Actinomycetes</taxon>
        <taxon>Mycobacteriales</taxon>
        <taxon>Nocardiaceae</taxon>
        <taxon>Nocardia</taxon>
    </lineage>
</organism>
<gene>
    <name evidence="1" type="ORF">F5X71_07550</name>
</gene>
<name>A0A6G9XMQ0_NOCBR</name>
<evidence type="ECO:0000313" key="1">
    <source>
        <dbReference type="EMBL" id="QIS02194.1"/>
    </source>
</evidence>
<sequence length="182" mass="20999">MTSSSLGNVELRITDEQITAFYDAVEFWREQYIAKGWKFPWFMPMRRSENRVIAGIYDEMAFRIESVPNGYNLVQSLPREGEQEPSFFSRYEDAVKKVAYAISFMYRSDADLNPLFNWRHNLAAGVVRQDIGDGWAKYYLIEDPEVYHIGGYITGVAFSRALTMSIDEFNEAMLDDPGEPAT</sequence>
<dbReference type="RefSeq" id="WP_167461297.1">
    <property type="nucleotide sequence ID" value="NZ_CP046171.1"/>
</dbReference>
<dbReference type="AlphaFoldDB" id="A0A6G9XMQ0"/>